<gene>
    <name evidence="10" type="primary">AMT2</name>
</gene>
<reference evidence="10" key="1">
    <citation type="journal article" date="2013" name="Eukaryot. Cell">
        <title>Characterization of three ammonium transporters of the glomeromycotan fungus Geosiphon pyriformis.</title>
        <authorList>
            <person name="Ellerbeck M."/>
            <person name="Schussler A."/>
            <person name="Brucker D."/>
            <person name="Dafinger C."/>
            <person name="Loos F."/>
            <person name="Brachmann A."/>
        </authorList>
    </citation>
    <scope>NUCLEOTIDE SEQUENCE</scope>
</reference>
<feature type="transmembrane region" description="Helical" evidence="8">
    <location>
        <begin position="12"/>
        <end position="30"/>
    </location>
</feature>
<evidence type="ECO:0000256" key="3">
    <source>
        <dbReference type="ARBA" id="ARBA00022448"/>
    </source>
</evidence>
<keyword evidence="6 8" id="KW-0472">Membrane</keyword>
<dbReference type="EMBL" id="JX535578">
    <property type="protein sequence ID" value="AGO45861.1"/>
    <property type="molecule type" value="Genomic_DNA"/>
</dbReference>
<keyword evidence="3 8" id="KW-0813">Transport</keyword>
<dbReference type="InterPro" id="IPR029020">
    <property type="entry name" value="Ammonium/urea_transptr"/>
</dbReference>
<comment type="subcellular location">
    <subcellularLocation>
        <location evidence="8">Cell membrane</location>
        <topology evidence="8">Multi-pass membrane protein</topology>
    </subcellularLocation>
    <subcellularLocation>
        <location evidence="1">Membrane</location>
        <topology evidence="1">Multi-pass membrane protein</topology>
    </subcellularLocation>
</comment>
<feature type="transmembrane region" description="Helical" evidence="8">
    <location>
        <begin position="204"/>
        <end position="224"/>
    </location>
</feature>
<name>U3LYH9_9GLOM</name>
<dbReference type="NCBIfam" id="TIGR00836">
    <property type="entry name" value="amt"/>
    <property type="match status" value="1"/>
</dbReference>
<dbReference type="SUPFAM" id="SSF111352">
    <property type="entry name" value="Ammonium transporter"/>
    <property type="match status" value="1"/>
</dbReference>
<feature type="transmembrane region" description="Helical" evidence="8">
    <location>
        <begin position="101"/>
        <end position="119"/>
    </location>
</feature>
<feature type="transmembrane region" description="Helical" evidence="8">
    <location>
        <begin position="230"/>
        <end position="249"/>
    </location>
</feature>
<proteinExistence type="inferred from homology"/>
<comment type="similarity">
    <text evidence="2 8">Belongs to the ammonia transporter channel (TC 1.A.11.2) family.</text>
</comment>
<evidence type="ECO:0000256" key="8">
    <source>
        <dbReference type="RuleBase" id="RU362002"/>
    </source>
</evidence>
<evidence type="ECO:0000256" key="5">
    <source>
        <dbReference type="ARBA" id="ARBA00022989"/>
    </source>
</evidence>
<dbReference type="InterPro" id="IPR001905">
    <property type="entry name" value="Ammonium_transpt"/>
</dbReference>
<evidence type="ECO:0000256" key="7">
    <source>
        <dbReference type="ARBA" id="ARBA00023177"/>
    </source>
</evidence>
<evidence type="ECO:0000256" key="2">
    <source>
        <dbReference type="ARBA" id="ARBA00005887"/>
    </source>
</evidence>
<dbReference type="AlphaFoldDB" id="U3LYH9"/>
<feature type="transmembrane region" description="Helical" evidence="8">
    <location>
        <begin position="164"/>
        <end position="183"/>
    </location>
</feature>
<keyword evidence="7 8" id="KW-0924">Ammonia transport</keyword>
<evidence type="ECO:0000256" key="6">
    <source>
        <dbReference type="ARBA" id="ARBA00023136"/>
    </source>
</evidence>
<dbReference type="GO" id="GO:0008519">
    <property type="term" value="F:ammonium channel activity"/>
    <property type="evidence" value="ECO:0007669"/>
    <property type="project" value="InterPro"/>
</dbReference>
<dbReference type="PANTHER" id="PTHR43029:SF10">
    <property type="entry name" value="AMMONIUM TRANSPORTER MEP2"/>
    <property type="match status" value="1"/>
</dbReference>
<keyword evidence="4 8" id="KW-0812">Transmembrane</keyword>
<feature type="transmembrane region" description="Helical" evidence="8">
    <location>
        <begin position="315"/>
        <end position="339"/>
    </location>
</feature>
<accession>U3LYH9</accession>
<feature type="transmembrane region" description="Helical" evidence="8">
    <location>
        <begin position="359"/>
        <end position="383"/>
    </location>
</feature>
<feature type="domain" description="Ammonium transporter AmtB-like" evidence="9">
    <location>
        <begin position="11"/>
        <end position="413"/>
    </location>
</feature>
<protein>
    <recommendedName>
        <fullName evidence="8">Ammonium transporter</fullName>
    </recommendedName>
</protein>
<organism evidence="10">
    <name type="scientific">Geosiphon pyriformis</name>
    <dbReference type="NCBI Taxonomy" id="50956"/>
    <lineage>
        <taxon>Eukaryota</taxon>
        <taxon>Fungi</taxon>
        <taxon>Fungi incertae sedis</taxon>
        <taxon>Mucoromycota</taxon>
        <taxon>Glomeromycotina</taxon>
        <taxon>Glomeromycetes</taxon>
        <taxon>Archaeosporales</taxon>
        <taxon>Geosiphonaceae</taxon>
        <taxon>Geosiphon</taxon>
    </lineage>
</organism>
<evidence type="ECO:0000256" key="4">
    <source>
        <dbReference type="ARBA" id="ARBA00022692"/>
    </source>
</evidence>
<evidence type="ECO:0000313" key="10">
    <source>
        <dbReference type="EMBL" id="AGO45861.1"/>
    </source>
</evidence>
<dbReference type="InterPro" id="IPR024041">
    <property type="entry name" value="NH4_transpt_AmtB-like_dom"/>
</dbReference>
<dbReference type="Pfam" id="PF00909">
    <property type="entry name" value="Ammonium_transp"/>
    <property type="match status" value="1"/>
</dbReference>
<evidence type="ECO:0000256" key="1">
    <source>
        <dbReference type="ARBA" id="ARBA00004141"/>
    </source>
</evidence>
<dbReference type="Gene3D" id="1.10.3430.10">
    <property type="entry name" value="Ammonium transporter AmtB like domains"/>
    <property type="match status" value="1"/>
</dbReference>
<feature type="transmembrane region" description="Helical" evidence="8">
    <location>
        <begin position="126"/>
        <end position="144"/>
    </location>
</feature>
<keyword evidence="5 8" id="KW-1133">Transmembrane helix</keyword>
<feature type="transmembrane region" description="Helical" evidence="8">
    <location>
        <begin position="42"/>
        <end position="60"/>
    </location>
</feature>
<dbReference type="PANTHER" id="PTHR43029">
    <property type="entry name" value="AMMONIUM TRANSPORTER MEP2"/>
    <property type="match status" value="1"/>
</dbReference>
<feature type="transmembrane region" description="Helical" evidence="8">
    <location>
        <begin position="287"/>
        <end position="303"/>
    </location>
</feature>
<sequence length="460" mass="50432">MADYNSGDISFVLLSTALVWFMIPGVGYFYSGISRQKNALSLIMLSVLSVAVVSFQWFFWGYSLTYGKDSGPYIGNLRNAFLIYVEKIKIGQDSSITDMTFAIYQCMFAAITPALAIGSAAERGRIFPAIFFFFIWSTLVYDPIAHWTWSQDGWGKKLGILDFAGGTPVHISCGAAALAYCLILGKRHQEDHEEFRQHNISHTVLGTVMLWFGWFGFNGGSALAAGPQAVNAYTVTNLSASVGGLTWMAMDFRVERKLSTIGFCCGAIAGLVVITPGAGYVSPSSSIAFGFIGGFFCNLATNIKHWFDFDDAMEVFPVHCVGGIIGNILTGIFAQKSIAALDGRLEIDGGLLDGNWKQIVYQIAGSCAGLAYSFSITYIILFIMDRVPGFSLRVKKENETSGLDKTEIGESAYDFVDEVILLNTRTQRERVQPEPSNQETSINERGVEVVQNRSSAFKEN</sequence>
<feature type="transmembrane region" description="Helical" evidence="8">
    <location>
        <begin position="261"/>
        <end position="281"/>
    </location>
</feature>
<dbReference type="GO" id="GO:0005886">
    <property type="term" value="C:plasma membrane"/>
    <property type="evidence" value="ECO:0007669"/>
    <property type="project" value="UniProtKB-SubCell"/>
</dbReference>
<evidence type="ECO:0000259" key="9">
    <source>
        <dbReference type="Pfam" id="PF00909"/>
    </source>
</evidence>